<protein>
    <submittedName>
        <fullName evidence="2">Helix-turn-helix domain-containing protein</fullName>
    </submittedName>
</protein>
<dbReference type="PROSITE" id="PS50943">
    <property type="entry name" value="HTH_CROC1"/>
    <property type="match status" value="1"/>
</dbReference>
<gene>
    <name evidence="2" type="ORF">SAMN05421810_102834</name>
</gene>
<dbReference type="AlphaFoldDB" id="A0A1I5R0Z9"/>
<sequence length="149" mass="16674">MPESGQRIRREDNRTTRMVFRATRTTGLPTRQLNRLRHLAANEARAPAGLAAADAPCAVERRLLATTVGARLRHLRQAADLTQRQLAEHAGCSRHTVGRLERGRLRPEPASLRRLLVPLTRNGKECEKAWLELRALATAARQIANRTPP</sequence>
<name>A0A1I5R0Z9_9PSEU</name>
<dbReference type="RefSeq" id="WP_243859236.1">
    <property type="nucleotide sequence ID" value="NZ_FOWW01000002.1"/>
</dbReference>
<accession>A0A1I5R0Z9</accession>
<organism evidence="2 3">
    <name type="scientific">Amycolatopsis arida</name>
    <dbReference type="NCBI Taxonomy" id="587909"/>
    <lineage>
        <taxon>Bacteria</taxon>
        <taxon>Bacillati</taxon>
        <taxon>Actinomycetota</taxon>
        <taxon>Actinomycetes</taxon>
        <taxon>Pseudonocardiales</taxon>
        <taxon>Pseudonocardiaceae</taxon>
        <taxon>Amycolatopsis</taxon>
    </lineage>
</organism>
<dbReference type="GO" id="GO:0003677">
    <property type="term" value="F:DNA binding"/>
    <property type="evidence" value="ECO:0007669"/>
    <property type="project" value="InterPro"/>
</dbReference>
<dbReference type="Proteomes" id="UP000198727">
    <property type="component" value="Unassembled WGS sequence"/>
</dbReference>
<dbReference type="InterPro" id="IPR001387">
    <property type="entry name" value="Cro/C1-type_HTH"/>
</dbReference>
<evidence type="ECO:0000313" key="2">
    <source>
        <dbReference type="EMBL" id="SFP52172.1"/>
    </source>
</evidence>
<dbReference type="Pfam" id="PF13560">
    <property type="entry name" value="HTH_31"/>
    <property type="match status" value="1"/>
</dbReference>
<dbReference type="SMART" id="SM00530">
    <property type="entry name" value="HTH_XRE"/>
    <property type="match status" value="1"/>
</dbReference>
<keyword evidence="3" id="KW-1185">Reference proteome</keyword>
<evidence type="ECO:0000259" key="1">
    <source>
        <dbReference type="PROSITE" id="PS50943"/>
    </source>
</evidence>
<feature type="domain" description="HTH cro/C1-type" evidence="1">
    <location>
        <begin position="72"/>
        <end position="115"/>
    </location>
</feature>
<dbReference type="SUPFAM" id="SSF47413">
    <property type="entry name" value="lambda repressor-like DNA-binding domains"/>
    <property type="match status" value="1"/>
</dbReference>
<dbReference type="InterPro" id="IPR010982">
    <property type="entry name" value="Lambda_DNA-bd_dom_sf"/>
</dbReference>
<evidence type="ECO:0000313" key="3">
    <source>
        <dbReference type="Proteomes" id="UP000198727"/>
    </source>
</evidence>
<reference evidence="3" key="1">
    <citation type="submission" date="2016-10" db="EMBL/GenBank/DDBJ databases">
        <authorList>
            <person name="Varghese N."/>
            <person name="Submissions S."/>
        </authorList>
    </citation>
    <scope>NUCLEOTIDE SEQUENCE [LARGE SCALE GENOMIC DNA]</scope>
    <source>
        <strain evidence="3">CGMCC 4.5579</strain>
    </source>
</reference>
<dbReference type="EMBL" id="FOWW01000002">
    <property type="protein sequence ID" value="SFP52172.1"/>
    <property type="molecule type" value="Genomic_DNA"/>
</dbReference>
<dbReference type="CDD" id="cd00093">
    <property type="entry name" value="HTH_XRE"/>
    <property type="match status" value="1"/>
</dbReference>
<dbReference type="Gene3D" id="1.10.260.40">
    <property type="entry name" value="lambda repressor-like DNA-binding domains"/>
    <property type="match status" value="1"/>
</dbReference>
<proteinExistence type="predicted"/>